<evidence type="ECO:0000313" key="4">
    <source>
        <dbReference type="Proteomes" id="UP000239366"/>
    </source>
</evidence>
<accession>A0A2S7T7G3</accession>
<dbReference type="OrthoDB" id="947434at2"/>
<evidence type="ECO:0000313" key="3">
    <source>
        <dbReference type="EMBL" id="PQJ15457.1"/>
    </source>
</evidence>
<sequence>MKKNALLIVALFCGLLTFGQNEKQIDVFTDLYEDGSKLSFKAGYLSLSQTLEDSGNSMSDSKSGYYAGIAFNFGVSPKFDFQTELVYANSSEQSDALHFPFLASFHLSENLALQLGPQFVFALQRQPDNIAGFQFNFGFGARYDIGKGAYIDARYAPQLSNSYRGEQDITLQTNILTLGLGFTVN</sequence>
<dbReference type="AlphaFoldDB" id="A0A2S7T7G3"/>
<feature type="domain" description="Outer membrane protein beta-barrel" evidence="2">
    <location>
        <begin position="34"/>
        <end position="182"/>
    </location>
</feature>
<reference evidence="4" key="1">
    <citation type="submission" date="2016-11" db="EMBL/GenBank/DDBJ databases">
        <title>Trade-off between light-utilization and light-protection in marine flavobacteria.</title>
        <authorList>
            <person name="Kumagai Y."/>
            <person name="Yoshizawa S."/>
            <person name="Kogure K."/>
        </authorList>
    </citation>
    <scope>NUCLEOTIDE SEQUENCE [LARGE SCALE GENOMIC DNA]</scope>
    <source>
        <strain evidence="4">SG-18</strain>
    </source>
</reference>
<dbReference type="InterPro" id="IPR011250">
    <property type="entry name" value="OMP/PagP_B-barrel"/>
</dbReference>
<comment type="caution">
    <text evidence="3">The sequence shown here is derived from an EMBL/GenBank/DDBJ whole genome shotgun (WGS) entry which is preliminary data.</text>
</comment>
<protein>
    <recommendedName>
        <fullName evidence="2">Outer membrane protein beta-barrel domain-containing protein</fullName>
    </recommendedName>
</protein>
<proteinExistence type="predicted"/>
<dbReference type="InterPro" id="IPR027385">
    <property type="entry name" value="Beta-barrel_OMP"/>
</dbReference>
<evidence type="ECO:0000256" key="1">
    <source>
        <dbReference type="ARBA" id="ARBA00022729"/>
    </source>
</evidence>
<dbReference type="RefSeq" id="WP_105001107.1">
    <property type="nucleotide sequence ID" value="NZ_MQVX01000001.1"/>
</dbReference>
<name>A0A2S7T7G3_9FLAO</name>
<keyword evidence="4" id="KW-1185">Reference proteome</keyword>
<keyword evidence="1" id="KW-0732">Signal</keyword>
<dbReference type="SUPFAM" id="SSF56925">
    <property type="entry name" value="OMPA-like"/>
    <property type="match status" value="1"/>
</dbReference>
<gene>
    <name evidence="3" type="ORF">BST99_06645</name>
</gene>
<dbReference type="Pfam" id="PF13505">
    <property type="entry name" value="OMP_b-brl"/>
    <property type="match status" value="1"/>
</dbReference>
<dbReference type="Proteomes" id="UP000239366">
    <property type="component" value="Unassembled WGS sequence"/>
</dbReference>
<evidence type="ECO:0000259" key="2">
    <source>
        <dbReference type="Pfam" id="PF13505"/>
    </source>
</evidence>
<dbReference type="EMBL" id="MQVX01000001">
    <property type="protein sequence ID" value="PQJ15457.1"/>
    <property type="molecule type" value="Genomic_DNA"/>
</dbReference>
<organism evidence="3 4">
    <name type="scientific">Aureicoccus marinus</name>
    <dbReference type="NCBI Taxonomy" id="754435"/>
    <lineage>
        <taxon>Bacteria</taxon>
        <taxon>Pseudomonadati</taxon>
        <taxon>Bacteroidota</taxon>
        <taxon>Flavobacteriia</taxon>
        <taxon>Flavobacteriales</taxon>
        <taxon>Flavobacteriaceae</taxon>
        <taxon>Aureicoccus</taxon>
    </lineage>
</organism>